<evidence type="ECO:0000313" key="4">
    <source>
        <dbReference type="EMBL" id="SHF61195.1"/>
    </source>
</evidence>
<organism evidence="4 5">
    <name type="scientific">Vibrio gazogenes DSM 21264 = NBRC 103151</name>
    <dbReference type="NCBI Taxonomy" id="1123492"/>
    <lineage>
        <taxon>Bacteria</taxon>
        <taxon>Pseudomonadati</taxon>
        <taxon>Pseudomonadota</taxon>
        <taxon>Gammaproteobacteria</taxon>
        <taxon>Vibrionales</taxon>
        <taxon>Vibrionaceae</taxon>
        <taxon>Vibrio</taxon>
    </lineage>
</organism>
<accession>A0A1M5D2U5</accession>
<dbReference type="InterPro" id="IPR006140">
    <property type="entry name" value="D-isomer_DH_NAD-bd"/>
</dbReference>
<evidence type="ECO:0000313" key="5">
    <source>
        <dbReference type="Proteomes" id="UP000184159"/>
    </source>
</evidence>
<feature type="domain" description="D-isomer specific 2-hydroxyacid dehydrogenase NAD-binding" evidence="3">
    <location>
        <begin position="96"/>
        <end position="270"/>
    </location>
</feature>
<keyword evidence="5" id="KW-1185">Reference proteome</keyword>
<dbReference type="Pfam" id="PF02826">
    <property type="entry name" value="2-Hacid_dh_C"/>
    <property type="match status" value="1"/>
</dbReference>
<name>A0A1M5D2U5_VIBGA</name>
<dbReference type="EMBL" id="FQUH01000013">
    <property type="protein sequence ID" value="SHF61195.1"/>
    <property type="molecule type" value="Genomic_DNA"/>
</dbReference>
<gene>
    <name evidence="4" type="ORF">SAMN02745781_02742</name>
</gene>
<evidence type="ECO:0000259" key="3">
    <source>
        <dbReference type="Pfam" id="PF02826"/>
    </source>
</evidence>
<dbReference type="AlphaFoldDB" id="A0A1M5D2U5"/>
<dbReference type="RefSeq" id="WP_072960449.1">
    <property type="nucleotide sequence ID" value="NZ_FQUH01000013.1"/>
</dbReference>
<keyword evidence="2" id="KW-0520">NAD</keyword>
<dbReference type="Proteomes" id="UP000184159">
    <property type="component" value="Unassembled WGS sequence"/>
</dbReference>
<dbReference type="Gene3D" id="3.40.50.720">
    <property type="entry name" value="NAD(P)-binding Rossmann-like Domain"/>
    <property type="match status" value="2"/>
</dbReference>
<dbReference type="GO" id="GO:0051287">
    <property type="term" value="F:NAD binding"/>
    <property type="evidence" value="ECO:0007669"/>
    <property type="project" value="InterPro"/>
</dbReference>
<dbReference type="PANTHER" id="PTHR43333:SF1">
    <property type="entry name" value="D-ISOMER SPECIFIC 2-HYDROXYACID DEHYDROGENASE NAD-BINDING DOMAIN-CONTAINING PROTEIN"/>
    <property type="match status" value="1"/>
</dbReference>
<proteinExistence type="predicted"/>
<dbReference type="CDD" id="cd05300">
    <property type="entry name" value="2-Hacid_dh_1"/>
    <property type="match status" value="1"/>
</dbReference>
<protein>
    <submittedName>
        <fullName evidence="4">Phosphoglycerate dehydrogenase</fullName>
    </submittedName>
</protein>
<evidence type="ECO:0000256" key="1">
    <source>
        <dbReference type="ARBA" id="ARBA00023002"/>
    </source>
</evidence>
<dbReference type="SUPFAM" id="SSF52283">
    <property type="entry name" value="Formate/glycerate dehydrogenase catalytic domain-like"/>
    <property type="match status" value="1"/>
</dbReference>
<dbReference type="InterPro" id="IPR036291">
    <property type="entry name" value="NAD(P)-bd_dom_sf"/>
</dbReference>
<dbReference type="FunFam" id="3.40.50.720:FF:000363">
    <property type="entry name" value="D-isomer specific 2-hydroxyacid dehydrogenase"/>
    <property type="match status" value="1"/>
</dbReference>
<keyword evidence="1" id="KW-0560">Oxidoreductase</keyword>
<reference evidence="5" key="1">
    <citation type="submission" date="2016-11" db="EMBL/GenBank/DDBJ databases">
        <authorList>
            <person name="Varghese N."/>
            <person name="Submissions S."/>
        </authorList>
    </citation>
    <scope>NUCLEOTIDE SEQUENCE [LARGE SCALE GENOMIC DNA]</scope>
    <source>
        <strain evidence="5">DSM 21264</strain>
    </source>
</reference>
<dbReference type="GO" id="GO:0016491">
    <property type="term" value="F:oxidoreductase activity"/>
    <property type="evidence" value="ECO:0007669"/>
    <property type="project" value="UniProtKB-KW"/>
</dbReference>
<sequence>MTHNLYLLTGQDDTYRTLIEAKQIPELRLTQQAQDATILLAAPPLAAKVIDDFPALGWLQSTFAGVDSLVQAGGRQDYRLTNVKGIFGQAIAEYVLGYMIAHYRHFNCYRQQQQQQSWRPHPYERLSGKTMVILGTGNIATFLAQAARHMGLIVIGVNRTGKPPEQSLFHDVYAIDDIEKALALADAVVSTLPNTQATESLLNLEMLKNCRQALLFNVGRGNTLQEEDLPAAIEAGAIQHAFLDVFVTEPLQTSHPFWLHPQITLTPHIAAMSFPEQIVDVFIDNLMRWMQGRDLQYIVDFNKGY</sequence>
<evidence type="ECO:0000256" key="2">
    <source>
        <dbReference type="ARBA" id="ARBA00023027"/>
    </source>
</evidence>
<dbReference type="SUPFAM" id="SSF51735">
    <property type="entry name" value="NAD(P)-binding Rossmann-fold domains"/>
    <property type="match status" value="1"/>
</dbReference>
<dbReference type="PANTHER" id="PTHR43333">
    <property type="entry name" value="2-HACID_DH_C DOMAIN-CONTAINING PROTEIN"/>
    <property type="match status" value="1"/>
</dbReference>